<evidence type="ECO:0000256" key="1">
    <source>
        <dbReference type="ARBA" id="ARBA00001947"/>
    </source>
</evidence>
<feature type="active site" description="Proton donor" evidence="6">
    <location>
        <position position="82"/>
    </location>
</feature>
<evidence type="ECO:0000313" key="10">
    <source>
        <dbReference type="Proteomes" id="UP000028667"/>
    </source>
</evidence>
<dbReference type="InterPro" id="IPR002125">
    <property type="entry name" value="CMP_dCMP_dom"/>
</dbReference>
<dbReference type="Gene3D" id="3.40.140.10">
    <property type="entry name" value="Cytidine Deaminase, domain 2"/>
    <property type="match status" value="1"/>
</dbReference>
<dbReference type="InterPro" id="IPR016473">
    <property type="entry name" value="dCMP_deaminase"/>
</dbReference>
<keyword evidence="10" id="KW-1185">Reference proteome</keyword>
<evidence type="ECO:0000256" key="7">
    <source>
        <dbReference type="PIRSR" id="PIRSR006019-2"/>
    </source>
</evidence>
<feature type="binding site" evidence="7">
    <location>
        <position position="108"/>
    </location>
    <ligand>
        <name>Zn(2+)</name>
        <dbReference type="ChEBI" id="CHEBI:29105"/>
        <note>catalytic</note>
    </ligand>
</feature>
<dbReference type="SUPFAM" id="SSF53927">
    <property type="entry name" value="Cytidine deaminase-like"/>
    <property type="match status" value="1"/>
</dbReference>
<dbReference type="GeneID" id="20041677"/>
<comment type="similarity">
    <text evidence="2">Belongs to the cytidine and deoxycytidylate deaminase family.</text>
</comment>
<evidence type="ECO:0000256" key="3">
    <source>
        <dbReference type="ARBA" id="ARBA00022723"/>
    </source>
</evidence>
<evidence type="ECO:0000256" key="5">
    <source>
        <dbReference type="ARBA" id="ARBA00022833"/>
    </source>
</evidence>
<dbReference type="PROSITE" id="PS00903">
    <property type="entry name" value="CYT_DCMP_DEAMINASES_1"/>
    <property type="match status" value="1"/>
</dbReference>
<reference evidence="9 10" key="1">
    <citation type="journal article" date="2014" name="Virology">
        <title>Genome of brown tide virus (AaV), the little giant of the Megaviridae, elucidates NCLDV genome expansion and host-virus coevolution.</title>
        <authorList>
            <person name="Moniruzzaman M."/>
            <person name="LeCleir G.R."/>
            <person name="Brown C.M."/>
            <person name="Gobler C.J."/>
            <person name="Bidle K.D."/>
            <person name="Wilson W.H."/>
            <person name="Wilhelm S.W."/>
        </authorList>
    </citation>
    <scope>NUCLEOTIDE SEQUENCE [LARGE SCALE GENOMIC DNA]</scope>
    <source>
        <strain evidence="9">BtV-01</strain>
    </source>
</reference>
<gene>
    <name evidence="9" type="ORF">AaV_094</name>
</gene>
<evidence type="ECO:0000256" key="2">
    <source>
        <dbReference type="ARBA" id="ARBA00006576"/>
    </source>
</evidence>
<dbReference type="OrthoDB" id="10605at10239"/>
<feature type="binding site" evidence="7">
    <location>
        <position position="111"/>
    </location>
    <ligand>
        <name>Zn(2+)</name>
        <dbReference type="ChEBI" id="CHEBI:29105"/>
        <note>catalytic</note>
    </ligand>
</feature>
<comment type="cofactor">
    <cofactor evidence="1 7">
        <name>Zn(2+)</name>
        <dbReference type="ChEBI" id="CHEBI:29105"/>
    </cofactor>
</comment>
<dbReference type="Pfam" id="PF00383">
    <property type="entry name" value="dCMP_cyt_deam_1"/>
    <property type="match status" value="1"/>
</dbReference>
<dbReference type="PANTHER" id="PTHR11086:SF18">
    <property type="entry name" value="DEOXYCYTIDYLATE DEAMINASE"/>
    <property type="match status" value="1"/>
</dbReference>
<feature type="domain" description="CMP/dCMP-type deaminase" evidence="8">
    <location>
        <begin position="19"/>
        <end position="141"/>
    </location>
</feature>
<dbReference type="InterPro" id="IPR035105">
    <property type="entry name" value="Deoxycytidylate_deaminase_dom"/>
</dbReference>
<protein>
    <submittedName>
        <fullName evidence="9">Putative deoxycytidylate deaminase</fullName>
    </submittedName>
</protein>
<dbReference type="KEGG" id="vg:20041677"/>
<dbReference type="InterPro" id="IPR015517">
    <property type="entry name" value="dCMP_deaminase-rel"/>
</dbReference>
<organism evidence="9 10">
    <name type="scientific">Aureococcus anophagefferens virus</name>
    <dbReference type="NCBI Taxonomy" id="1474867"/>
    <lineage>
        <taxon>Viruses</taxon>
        <taxon>Varidnaviria</taxon>
        <taxon>Bamfordvirae</taxon>
        <taxon>Nucleocytoviricota</taxon>
        <taxon>Megaviricetes</taxon>
        <taxon>Imitervirales</taxon>
        <taxon>Schizomimiviridae</taxon>
        <taxon>Kratosvirus</taxon>
        <taxon>Kratosvirus quantuckense</taxon>
    </lineage>
</organism>
<dbReference type="InterPro" id="IPR016192">
    <property type="entry name" value="APOBEC/CMP_deaminase_Zn-bd"/>
</dbReference>
<proteinExistence type="inferred from homology"/>
<dbReference type="PIRSF" id="PIRSF006019">
    <property type="entry name" value="dCMP_deaminase"/>
    <property type="match status" value="1"/>
</dbReference>
<feature type="binding site" evidence="7">
    <location>
        <position position="80"/>
    </location>
    <ligand>
        <name>Zn(2+)</name>
        <dbReference type="ChEBI" id="CHEBI:29105"/>
        <note>catalytic</note>
    </ligand>
</feature>
<dbReference type="GO" id="GO:0006220">
    <property type="term" value="P:pyrimidine nucleotide metabolic process"/>
    <property type="evidence" value="ECO:0007669"/>
    <property type="project" value="InterPro"/>
</dbReference>
<evidence type="ECO:0000256" key="6">
    <source>
        <dbReference type="PIRSR" id="PIRSR006019-1"/>
    </source>
</evidence>
<dbReference type="RefSeq" id="YP_009052172.1">
    <property type="nucleotide sequence ID" value="NC_024697.1"/>
</dbReference>
<name>A0A076FIA8_9VIRU</name>
<sequence>MINSIKLVCNKCNDKQRIGWHEYFASMSLIASSRSPCERLHVGCVLVKDNRVLSMGYNGFFSGAPHTSIVHDGHEIATIHAEQNAVSYAAKEGISLKGAIAYITHFPCVNCFKILISAGIEKVYYIDDYKNDPINNKLSKLSNVDIEKIC</sequence>
<dbReference type="GO" id="GO:0008270">
    <property type="term" value="F:zinc ion binding"/>
    <property type="evidence" value="ECO:0007669"/>
    <property type="project" value="InterPro"/>
</dbReference>
<dbReference type="CDD" id="cd01286">
    <property type="entry name" value="deoxycytidylate_deaminase"/>
    <property type="match status" value="1"/>
</dbReference>
<dbReference type="GO" id="GO:0004132">
    <property type="term" value="F:dCMP deaminase activity"/>
    <property type="evidence" value="ECO:0007669"/>
    <property type="project" value="InterPro"/>
</dbReference>
<keyword evidence="3 7" id="KW-0479">Metal-binding</keyword>
<dbReference type="PROSITE" id="PS51747">
    <property type="entry name" value="CYT_DCMP_DEAMINASES_2"/>
    <property type="match status" value="1"/>
</dbReference>
<keyword evidence="5 7" id="KW-0862">Zinc</keyword>
<evidence type="ECO:0000259" key="8">
    <source>
        <dbReference type="PROSITE" id="PS51747"/>
    </source>
</evidence>
<dbReference type="EMBL" id="KJ645900">
    <property type="protein sequence ID" value="AII17186.1"/>
    <property type="molecule type" value="Genomic_DNA"/>
</dbReference>
<dbReference type="InterPro" id="IPR016193">
    <property type="entry name" value="Cytidine_deaminase-like"/>
</dbReference>
<accession>A0A076FIA8</accession>
<evidence type="ECO:0000256" key="4">
    <source>
        <dbReference type="ARBA" id="ARBA00022801"/>
    </source>
</evidence>
<dbReference type="Proteomes" id="UP000028667">
    <property type="component" value="Segment"/>
</dbReference>
<keyword evidence="4" id="KW-0378">Hydrolase</keyword>
<dbReference type="PANTHER" id="PTHR11086">
    <property type="entry name" value="DEOXYCYTIDYLATE DEAMINASE-RELATED"/>
    <property type="match status" value="1"/>
</dbReference>
<evidence type="ECO:0000313" key="9">
    <source>
        <dbReference type="EMBL" id="AII17186.1"/>
    </source>
</evidence>